<accession>A0A9R1V179</accession>
<organism evidence="2 3">
    <name type="scientific">Lactuca sativa</name>
    <name type="common">Garden lettuce</name>
    <dbReference type="NCBI Taxonomy" id="4236"/>
    <lineage>
        <taxon>Eukaryota</taxon>
        <taxon>Viridiplantae</taxon>
        <taxon>Streptophyta</taxon>
        <taxon>Embryophyta</taxon>
        <taxon>Tracheophyta</taxon>
        <taxon>Spermatophyta</taxon>
        <taxon>Magnoliopsida</taxon>
        <taxon>eudicotyledons</taxon>
        <taxon>Gunneridae</taxon>
        <taxon>Pentapetalae</taxon>
        <taxon>asterids</taxon>
        <taxon>campanulids</taxon>
        <taxon>Asterales</taxon>
        <taxon>Asteraceae</taxon>
        <taxon>Cichorioideae</taxon>
        <taxon>Cichorieae</taxon>
        <taxon>Lactucinae</taxon>
        <taxon>Lactuca</taxon>
    </lineage>
</organism>
<name>A0A9R1V179_LACSA</name>
<keyword evidence="3" id="KW-1185">Reference proteome</keyword>
<sequence>MLCYAQIVSGLRSDAVSSGLRPDAGDRVPVSSGLRSDAVSSRHRSDAEGKALVSSGLRSNAVSGLWSDAVGKAQAKLTTVLTVCIILHNMIIEEEGETIYTNTNRHPVVLHKVLEIQNLETHHNLRHDLAEHIWERQFEGQNNNDKEEDENGDDEKDNDGDDEEDKYDNNDE</sequence>
<evidence type="ECO:0000313" key="2">
    <source>
        <dbReference type="EMBL" id="KAJ0197398.1"/>
    </source>
</evidence>
<evidence type="ECO:0000256" key="1">
    <source>
        <dbReference type="SAM" id="MobiDB-lite"/>
    </source>
</evidence>
<comment type="caution">
    <text evidence="2">The sequence shown here is derived from an EMBL/GenBank/DDBJ whole genome shotgun (WGS) entry which is preliminary data.</text>
</comment>
<dbReference type="InterPro" id="IPR006912">
    <property type="entry name" value="Harbinger_derived_prot"/>
</dbReference>
<evidence type="ECO:0000313" key="3">
    <source>
        <dbReference type="Proteomes" id="UP000235145"/>
    </source>
</evidence>
<dbReference type="AlphaFoldDB" id="A0A9R1V179"/>
<dbReference type="Proteomes" id="UP000235145">
    <property type="component" value="Unassembled WGS sequence"/>
</dbReference>
<feature type="region of interest" description="Disordered" evidence="1">
    <location>
        <begin position="15"/>
        <end position="42"/>
    </location>
</feature>
<protein>
    <submittedName>
        <fullName evidence="2">Uncharacterized protein</fullName>
    </submittedName>
</protein>
<gene>
    <name evidence="2" type="ORF">LSAT_V11C700385760</name>
</gene>
<dbReference type="Pfam" id="PF04827">
    <property type="entry name" value="Plant_tran"/>
    <property type="match status" value="1"/>
</dbReference>
<proteinExistence type="predicted"/>
<feature type="compositionally biased region" description="Acidic residues" evidence="1">
    <location>
        <begin position="146"/>
        <end position="166"/>
    </location>
</feature>
<feature type="region of interest" description="Disordered" evidence="1">
    <location>
        <begin position="137"/>
        <end position="172"/>
    </location>
</feature>
<reference evidence="2 3" key="1">
    <citation type="journal article" date="2017" name="Nat. Commun.">
        <title>Genome assembly with in vitro proximity ligation data and whole-genome triplication in lettuce.</title>
        <authorList>
            <person name="Reyes-Chin-Wo S."/>
            <person name="Wang Z."/>
            <person name="Yang X."/>
            <person name="Kozik A."/>
            <person name="Arikit S."/>
            <person name="Song C."/>
            <person name="Xia L."/>
            <person name="Froenicke L."/>
            <person name="Lavelle D.O."/>
            <person name="Truco M.J."/>
            <person name="Xia R."/>
            <person name="Zhu S."/>
            <person name="Xu C."/>
            <person name="Xu H."/>
            <person name="Xu X."/>
            <person name="Cox K."/>
            <person name="Korf I."/>
            <person name="Meyers B.C."/>
            <person name="Michelmore R.W."/>
        </authorList>
    </citation>
    <scope>NUCLEOTIDE SEQUENCE [LARGE SCALE GENOMIC DNA]</scope>
    <source>
        <strain evidence="3">cv. Salinas</strain>
        <tissue evidence="2">Seedlings</tissue>
    </source>
</reference>
<dbReference type="EMBL" id="NBSK02000007">
    <property type="protein sequence ID" value="KAJ0197398.1"/>
    <property type="molecule type" value="Genomic_DNA"/>
</dbReference>